<dbReference type="AlphaFoldDB" id="A0A8J5JD10"/>
<dbReference type="PANTHER" id="PTHR31308">
    <property type="match status" value="1"/>
</dbReference>
<dbReference type="GO" id="GO:0008422">
    <property type="term" value="F:beta-glucosidase activity"/>
    <property type="evidence" value="ECO:0007669"/>
    <property type="project" value="TreeGrafter"/>
</dbReference>
<evidence type="ECO:0000256" key="1">
    <source>
        <dbReference type="ARBA" id="ARBA00022801"/>
    </source>
</evidence>
<gene>
    <name evidence="7" type="ORF">JG688_00005457</name>
</gene>
<feature type="signal peptide" evidence="4">
    <location>
        <begin position="1"/>
        <end position="23"/>
    </location>
</feature>
<evidence type="ECO:0000259" key="5">
    <source>
        <dbReference type="Pfam" id="PF00150"/>
    </source>
</evidence>
<dbReference type="InterPro" id="IPR052066">
    <property type="entry name" value="Glycosphingolipid_Hydrolases"/>
</dbReference>
<feature type="transmembrane region" description="Helical" evidence="3">
    <location>
        <begin position="886"/>
        <end position="905"/>
    </location>
</feature>
<evidence type="ECO:0000313" key="8">
    <source>
        <dbReference type="Proteomes" id="UP000709295"/>
    </source>
</evidence>
<feature type="domain" description="Glycoside hydrolase family 5 C-terminal" evidence="6">
    <location>
        <begin position="786"/>
        <end position="870"/>
    </location>
</feature>
<dbReference type="Proteomes" id="UP000709295">
    <property type="component" value="Unassembled WGS sequence"/>
</dbReference>
<comment type="caution">
    <text evidence="7">The sequence shown here is derived from an EMBL/GenBank/DDBJ whole genome shotgun (WGS) entry which is preliminary data.</text>
</comment>
<evidence type="ECO:0000256" key="3">
    <source>
        <dbReference type="SAM" id="Phobius"/>
    </source>
</evidence>
<dbReference type="Pfam" id="PF00150">
    <property type="entry name" value="Cellulase"/>
    <property type="match status" value="1"/>
</dbReference>
<dbReference type="PANTHER" id="PTHR31308:SF5">
    <property type="entry name" value="ERGOSTERYL-BETA-GLUCOSIDASE"/>
    <property type="match status" value="1"/>
</dbReference>
<keyword evidence="2" id="KW-0326">Glycosidase</keyword>
<keyword evidence="8" id="KW-1185">Reference proteome</keyword>
<protein>
    <recommendedName>
        <fullName evidence="9">Glycosyl hydrolase</fullName>
    </recommendedName>
</protein>
<dbReference type="Pfam" id="PF18564">
    <property type="entry name" value="Glyco_hydro_5_C"/>
    <property type="match status" value="1"/>
</dbReference>
<sequence>MRALVCLSATLLGGAQLIHEVYAAGGLETTTPSEICARTLGEIQNLLINQDQETNGVTGNTLVTNDCKQLVEADVMDARSDEEQKSLCGNSCYDTLNAKYKIMLDNDCYASDDADEEASGKLQAATYQIACQTNVDGKYCIPMLGELVKEAGASFSLCNDIVSKLGCCFQSYRQYMLLGTAASVIAMDEAQKECTAGGVGGLDQMCPCAYNQHAFGNTTFCSPMPTPQEKDVLSIKDGHFVDQHGRVALLRGVNLGGSSKVPFGYGHTDDQDMSDFFDGAASVSFIGRPFPLEEAELHLSRLKRWGLMFLRFTVTWEAIEHAGPGQIDHEYIKYIRAVVEKAADYNMQVYIDPHQDVWSRWTGGDGAPMWTLECIGFEPRNFEPTKAALCLETCGLPASKFPKMIWPTNYGKLACTTMFTLFWAGKKYAPKCYVDGVQIQEYLQSHYLDSLVALAEALKGLTNVVGFGTMNEPSSGFIGVKDLTKSVGIIQNGYAPTALQGMALGEGIAQDVDVWNSGILTLIRGKPSKVEIVDPKGVRAWKEGFGCVWKEAGVWNFDAEGKPQLLKSDYFSGVDFGKEFYVPFAKKFTKRLQQVFPNAMIFVEMPPVDFGDMEFPQITNEDIPNAVNAMHWYDGITLLTTTWRSYFTVDFATGKPAFGNKALRKVHQQQLAHVASFGRKKMNNAPTLIGETGIPYNMNDARAYISGDYSAQIEAMDNTISNLESQLLSYTLWNYTADNSHEFGDLWNLEDLSISSPDSEALAVRLAGGHTRRRDDPARGLKGFARPYARKITGVPLKSTFTMATAEYVLEYVSVNSETSAPTEIYVPYVHYPGGYRVTSSDGHCTIKKHENYDIVTYAHDVKAHKHRVIVSSRTPVGGDLKRASAPLYIALAVTAVAVPLLTLYKRR</sequence>
<accession>A0A8J5JD10</accession>
<keyword evidence="1" id="KW-0378">Hydrolase</keyword>
<dbReference type="GO" id="GO:0000272">
    <property type="term" value="P:polysaccharide catabolic process"/>
    <property type="evidence" value="ECO:0007669"/>
    <property type="project" value="InterPro"/>
</dbReference>
<evidence type="ECO:0000256" key="4">
    <source>
        <dbReference type="SAM" id="SignalP"/>
    </source>
</evidence>
<evidence type="ECO:0000259" key="6">
    <source>
        <dbReference type="Pfam" id="PF18564"/>
    </source>
</evidence>
<keyword evidence="4" id="KW-0732">Signal</keyword>
<feature type="domain" description="Glycoside hydrolase family 5" evidence="5">
    <location>
        <begin position="299"/>
        <end position="361"/>
    </location>
</feature>
<proteinExistence type="predicted"/>
<dbReference type="InterPro" id="IPR041036">
    <property type="entry name" value="GH5_C"/>
</dbReference>
<feature type="chain" id="PRO_5035281754" description="Glycosyl hydrolase" evidence="4">
    <location>
        <begin position="24"/>
        <end position="908"/>
    </location>
</feature>
<name>A0A8J5JD10_9STRA</name>
<evidence type="ECO:0000256" key="2">
    <source>
        <dbReference type="ARBA" id="ARBA00023295"/>
    </source>
</evidence>
<organism evidence="7 8">
    <name type="scientific">Phytophthora aleatoria</name>
    <dbReference type="NCBI Taxonomy" id="2496075"/>
    <lineage>
        <taxon>Eukaryota</taxon>
        <taxon>Sar</taxon>
        <taxon>Stramenopiles</taxon>
        <taxon>Oomycota</taxon>
        <taxon>Peronosporomycetes</taxon>
        <taxon>Peronosporales</taxon>
        <taxon>Peronosporaceae</taxon>
        <taxon>Phytophthora</taxon>
    </lineage>
</organism>
<keyword evidence="3" id="KW-0812">Transmembrane</keyword>
<evidence type="ECO:0008006" key="9">
    <source>
        <dbReference type="Google" id="ProtNLM"/>
    </source>
</evidence>
<keyword evidence="3" id="KW-1133">Transmembrane helix</keyword>
<evidence type="ECO:0000313" key="7">
    <source>
        <dbReference type="EMBL" id="KAG6969156.1"/>
    </source>
</evidence>
<keyword evidence="3" id="KW-0472">Membrane</keyword>
<dbReference type="InterPro" id="IPR001547">
    <property type="entry name" value="Glyco_hydro_5"/>
</dbReference>
<reference evidence="7" key="1">
    <citation type="submission" date="2021-01" db="EMBL/GenBank/DDBJ databases">
        <title>Phytophthora aleatoria, a newly-described species from Pinus radiata is distinct from Phytophthora cactorum isolates based on comparative genomics.</title>
        <authorList>
            <person name="Mcdougal R."/>
            <person name="Panda P."/>
            <person name="Williams N."/>
            <person name="Studholme D.J."/>
        </authorList>
    </citation>
    <scope>NUCLEOTIDE SEQUENCE</scope>
    <source>
        <strain evidence="7">NZFS 4037</strain>
    </source>
</reference>
<dbReference type="EMBL" id="JAENGY010000217">
    <property type="protein sequence ID" value="KAG6969156.1"/>
    <property type="molecule type" value="Genomic_DNA"/>
</dbReference>